<reference evidence="1 2" key="1">
    <citation type="submission" date="2018-08" db="EMBL/GenBank/DDBJ databases">
        <title>A genome reference for cultivated species of the human gut microbiota.</title>
        <authorList>
            <person name="Zou Y."/>
            <person name="Xue W."/>
            <person name="Luo G."/>
        </authorList>
    </citation>
    <scope>NUCLEOTIDE SEQUENCE [LARGE SCALE GENOMIC DNA]</scope>
    <source>
        <strain evidence="1 2">OF01-2LB</strain>
    </source>
</reference>
<dbReference type="Proteomes" id="UP000260025">
    <property type="component" value="Unassembled WGS sequence"/>
</dbReference>
<dbReference type="RefSeq" id="WP_117444151.1">
    <property type="nucleotide sequence ID" value="NZ_JAJFEN010000010.1"/>
</dbReference>
<evidence type="ECO:0000313" key="2">
    <source>
        <dbReference type="Proteomes" id="UP000260025"/>
    </source>
</evidence>
<evidence type="ECO:0000313" key="1">
    <source>
        <dbReference type="EMBL" id="RGC12464.1"/>
    </source>
</evidence>
<dbReference type="EMBL" id="QVEV01000030">
    <property type="protein sequence ID" value="RGC12464.1"/>
    <property type="molecule type" value="Genomic_DNA"/>
</dbReference>
<protein>
    <submittedName>
        <fullName evidence="1">Uncharacterized protein</fullName>
    </submittedName>
</protein>
<gene>
    <name evidence="1" type="ORF">DXA38_16610</name>
</gene>
<accession>A0A3E2VNQ6</accession>
<dbReference type="OrthoDB" id="9925923at2"/>
<name>A0A3E2VNQ6_CLOIN</name>
<proteinExistence type="predicted"/>
<sequence>MEITDKNRQEVVTSLVARGYDKLKLHVETHLKINDTEYPKNSDWGTDKNYGVKLFLIKTVKECVEVKQAFNLMEECPECEEVIIEDDKRVSLFVLYLTGDESGVCLYFVESL</sequence>
<organism evidence="1 2">
    <name type="scientific">Clostridium innocuum</name>
    <dbReference type="NCBI Taxonomy" id="1522"/>
    <lineage>
        <taxon>Bacteria</taxon>
        <taxon>Bacillati</taxon>
        <taxon>Bacillota</taxon>
        <taxon>Clostridia</taxon>
        <taxon>Eubacteriales</taxon>
        <taxon>Clostridiaceae</taxon>
        <taxon>Clostridium</taxon>
    </lineage>
</organism>
<comment type="caution">
    <text evidence="1">The sequence shown here is derived from an EMBL/GenBank/DDBJ whole genome shotgun (WGS) entry which is preliminary data.</text>
</comment>
<dbReference type="AlphaFoldDB" id="A0A3E2VNQ6"/>